<accession>A0A8D1HVJ1</accession>
<proteinExistence type="predicted"/>
<keyword evidence="2 7" id="KW-0812">Transmembrane</keyword>
<evidence type="ECO:0000256" key="5">
    <source>
        <dbReference type="ARBA" id="ARBA00023170"/>
    </source>
</evidence>
<feature type="transmembrane region" description="Helical" evidence="7">
    <location>
        <begin position="314"/>
        <end position="336"/>
    </location>
</feature>
<evidence type="ECO:0000313" key="11">
    <source>
        <dbReference type="Proteomes" id="UP000694728"/>
    </source>
</evidence>
<dbReference type="InterPro" id="IPR036179">
    <property type="entry name" value="Ig-like_dom_sf"/>
</dbReference>
<feature type="domain" description="Ig-like" evidence="9">
    <location>
        <begin position="25"/>
        <end position="123"/>
    </location>
</feature>
<organism evidence="10 11">
    <name type="scientific">Sus scrofa</name>
    <name type="common">Pig</name>
    <dbReference type="NCBI Taxonomy" id="9823"/>
    <lineage>
        <taxon>Eukaryota</taxon>
        <taxon>Metazoa</taxon>
        <taxon>Chordata</taxon>
        <taxon>Craniata</taxon>
        <taxon>Vertebrata</taxon>
        <taxon>Euteleostomi</taxon>
        <taxon>Mammalia</taxon>
        <taxon>Eutheria</taxon>
        <taxon>Laurasiatheria</taxon>
        <taxon>Artiodactyla</taxon>
        <taxon>Suina</taxon>
        <taxon>Suidae</taxon>
        <taxon>Sus</taxon>
    </lineage>
</organism>
<dbReference type="PANTHER" id="PTHR19256">
    <property type="entry name" value="T-CELL RECEPTOR GAMMA CHAIN"/>
    <property type="match status" value="1"/>
</dbReference>
<keyword evidence="4 7" id="KW-0472">Membrane</keyword>
<protein>
    <recommendedName>
        <fullName evidence="9">Ig-like domain-containing protein</fullName>
    </recommendedName>
</protein>
<dbReference type="PANTHER" id="PTHR19256:SF66">
    <property type="entry name" value="IG-LIKE DOMAIN-CONTAINING PROTEIN"/>
    <property type="match status" value="1"/>
</dbReference>
<evidence type="ECO:0000313" key="10">
    <source>
        <dbReference type="Ensembl" id="ENSSSCP00045023558.1"/>
    </source>
</evidence>
<evidence type="ECO:0000256" key="7">
    <source>
        <dbReference type="SAM" id="Phobius"/>
    </source>
</evidence>
<evidence type="ECO:0000256" key="8">
    <source>
        <dbReference type="SAM" id="SignalP"/>
    </source>
</evidence>
<keyword evidence="3 7" id="KW-1133">Transmembrane helix</keyword>
<feature type="domain" description="Ig-like" evidence="9">
    <location>
        <begin position="151"/>
        <end position="245"/>
    </location>
</feature>
<evidence type="ECO:0000256" key="1">
    <source>
        <dbReference type="ARBA" id="ARBA00004370"/>
    </source>
</evidence>
<feature type="chain" id="PRO_5034352825" description="Ig-like domain-containing protein" evidence="8">
    <location>
        <begin position="27"/>
        <end position="347"/>
    </location>
</feature>
<dbReference type="Pfam" id="PF07686">
    <property type="entry name" value="V-set"/>
    <property type="match status" value="1"/>
</dbReference>
<dbReference type="PROSITE" id="PS50835">
    <property type="entry name" value="IG_LIKE"/>
    <property type="match status" value="2"/>
</dbReference>
<dbReference type="Ensembl" id="ENSSSCT00045033968.1">
    <property type="protein sequence ID" value="ENSSSCP00045023558.1"/>
    <property type="gene ID" value="ENSSSCG00045019924.1"/>
</dbReference>
<dbReference type="InterPro" id="IPR051117">
    <property type="entry name" value="TRG_var/const_region"/>
</dbReference>
<feature type="signal peptide" evidence="8">
    <location>
        <begin position="1"/>
        <end position="26"/>
    </location>
</feature>
<dbReference type="SMART" id="SM00407">
    <property type="entry name" value="IGc1"/>
    <property type="match status" value="1"/>
</dbReference>
<dbReference type="GO" id="GO:0016020">
    <property type="term" value="C:membrane"/>
    <property type="evidence" value="ECO:0007669"/>
    <property type="project" value="UniProtKB-SubCell"/>
</dbReference>
<dbReference type="SMART" id="SM00409">
    <property type="entry name" value="IG"/>
    <property type="match status" value="1"/>
</dbReference>
<dbReference type="FunFam" id="2.60.40.10:FF:001704">
    <property type="entry name" value="Uncharacterized protein"/>
    <property type="match status" value="1"/>
</dbReference>
<keyword evidence="6" id="KW-0393">Immunoglobulin domain</keyword>
<evidence type="ECO:0000256" key="2">
    <source>
        <dbReference type="ARBA" id="ARBA00022692"/>
    </source>
</evidence>
<dbReference type="InterPro" id="IPR003599">
    <property type="entry name" value="Ig_sub"/>
</dbReference>
<dbReference type="AlphaFoldDB" id="A0A8D1HVJ1"/>
<evidence type="ECO:0000256" key="6">
    <source>
        <dbReference type="ARBA" id="ARBA00023319"/>
    </source>
</evidence>
<name>A0A8D1HVJ1_PIG</name>
<dbReference type="Gene3D" id="2.60.40.10">
    <property type="entry name" value="Immunoglobulins"/>
    <property type="match status" value="2"/>
</dbReference>
<dbReference type="SUPFAM" id="SSF48726">
    <property type="entry name" value="Immunoglobulin"/>
    <property type="match status" value="2"/>
</dbReference>
<keyword evidence="8" id="KW-0732">Signal</keyword>
<dbReference type="FunFam" id="2.60.40.10:FF:001083">
    <property type="entry name" value="T cell receptor gamma constant 2"/>
    <property type="match status" value="1"/>
</dbReference>
<dbReference type="SMART" id="SM00406">
    <property type="entry name" value="IGv"/>
    <property type="match status" value="1"/>
</dbReference>
<dbReference type="InterPro" id="IPR013106">
    <property type="entry name" value="Ig_V-set"/>
</dbReference>
<comment type="subcellular location">
    <subcellularLocation>
        <location evidence="1">Membrane</location>
    </subcellularLocation>
</comment>
<evidence type="ECO:0000259" key="9">
    <source>
        <dbReference type="PROSITE" id="PS50835"/>
    </source>
</evidence>
<dbReference type="InterPro" id="IPR003597">
    <property type="entry name" value="Ig_C1-set"/>
</dbReference>
<evidence type="ECO:0000256" key="3">
    <source>
        <dbReference type="ARBA" id="ARBA00022989"/>
    </source>
</evidence>
<keyword evidence="5" id="KW-0675">Receptor</keyword>
<sequence length="347" mass="39093">MCSSTWAGPRAMLGCLALLWALLVPGQEIRLVQLPVIVSRVGNSVTMPCRINTSVSYIHWYRQLEGQAPERLLYLATSQRDVQWDSVLQGNKVTAKKGNDDKSCTLSLMKLEKGDEGLYYCAAWGWIKIFGEGSKLIETPPDRNLATDMTPKPTVFLPSIAEIEHSKVGTYLCLLEKFFPNAIQVYWKEKNDNRVLESMQGNTVKTDDTYMKFSWLTVSEESMGKEHICFVKHEKNRVEPVQEILFPSINEVVSSAVMPTDSPNDCLKDESKVSDSDSRKACVRNESEITNSTKACLKDESNTLQLQLENTSAYYTYLLLLLKSTLYFATVLSCLFRRTVCSSGKTS</sequence>
<reference evidence="10" key="1">
    <citation type="submission" date="2025-08" db="UniProtKB">
        <authorList>
            <consortium name="Ensembl"/>
        </authorList>
    </citation>
    <scope>IDENTIFICATION</scope>
</reference>
<dbReference type="InterPro" id="IPR007110">
    <property type="entry name" value="Ig-like_dom"/>
</dbReference>
<dbReference type="Proteomes" id="UP000694728">
    <property type="component" value="Unplaced"/>
</dbReference>
<dbReference type="InterPro" id="IPR013783">
    <property type="entry name" value="Ig-like_fold"/>
</dbReference>
<evidence type="ECO:0000256" key="4">
    <source>
        <dbReference type="ARBA" id="ARBA00023136"/>
    </source>
</evidence>
<dbReference type="Pfam" id="PF07654">
    <property type="entry name" value="C1-set"/>
    <property type="match status" value="1"/>
</dbReference>